<feature type="compositionally biased region" description="Low complexity" evidence="1">
    <location>
        <begin position="447"/>
        <end position="458"/>
    </location>
</feature>
<dbReference type="InterPro" id="IPR008942">
    <property type="entry name" value="ENTH_VHS"/>
</dbReference>
<dbReference type="SUPFAM" id="SSF89009">
    <property type="entry name" value="GAT-like domain"/>
    <property type="match status" value="1"/>
</dbReference>
<feature type="compositionally biased region" description="Low complexity" evidence="1">
    <location>
        <begin position="316"/>
        <end position="336"/>
    </location>
</feature>
<dbReference type="SUPFAM" id="SSF48464">
    <property type="entry name" value="ENTH/VHS domain"/>
    <property type="match status" value="1"/>
</dbReference>
<proteinExistence type="predicted"/>
<accession>A0A7S3QRX5</accession>
<dbReference type="EMBL" id="HBIP01010753">
    <property type="protein sequence ID" value="CAE0490945.1"/>
    <property type="molecule type" value="Transcribed_RNA"/>
</dbReference>
<gene>
    <name evidence="3" type="ORF">DTER00134_LOCUS6018</name>
</gene>
<dbReference type="PROSITE" id="PS50179">
    <property type="entry name" value="VHS"/>
    <property type="match status" value="1"/>
</dbReference>
<feature type="region of interest" description="Disordered" evidence="1">
    <location>
        <begin position="312"/>
        <end position="358"/>
    </location>
</feature>
<evidence type="ECO:0000259" key="2">
    <source>
        <dbReference type="PROSITE" id="PS50179"/>
    </source>
</evidence>
<protein>
    <recommendedName>
        <fullName evidence="2">VHS domain-containing protein</fullName>
    </recommendedName>
</protein>
<feature type="compositionally biased region" description="Pro residues" evidence="1">
    <location>
        <begin position="552"/>
        <end position="561"/>
    </location>
</feature>
<evidence type="ECO:0000313" key="3">
    <source>
        <dbReference type="EMBL" id="CAE0490945.1"/>
    </source>
</evidence>
<feature type="region of interest" description="Disordered" evidence="1">
    <location>
        <begin position="436"/>
        <end position="458"/>
    </location>
</feature>
<dbReference type="AlphaFoldDB" id="A0A7S3QRX5"/>
<sequence>MDAVRGLGRALAGKKAGYSEGLLSDSLPELLRRATAKELLIPDVALNQQVVNTIQEEVSLGKDTREVVTLLKNRLRANKPQKQWLAVILLQKVLNDCSNVLGAHTEELLQEVARVMARPAKPETEAGKRARHAAKDLLRSFGRAGTTAFRYANNDMFPRNQIGRFGGFGNTYPAAGGYPGAYGASPTRGGGYHAYGNPGYAAGPGSPNNRAVVERETIINEVTLLIDKSRSNSELLSDMLVNSGGQGADEFENDLIKDLMKEVNELRSVFPAYLEQLQLLVGPDMEQLTMNALQASDVLDSVVTLQKDVNDNKQLPQEPAPANGAAAPPAQVQQAPAPFPAPAPAPVPAPAPAATTTTAGDLIGFDDVSNPAPPGPTTAAQDPFAASTFAPPVSPPVGGPPPMKSAFESMYLSGQQNPQMAYSAASVAAAAPLTEQQLQQQREEAARQQAAAQEEARKAQAMAQQAQLTAQQQIEMQAQQRQAQEEAQAHARYQQQLLQWQAHQASLGLSTNPGLNTDMPVLDPITNPFFDPMAEGGLLRAPAAASSNIHATPPPQPPPPMSANNPFVPQQQPQPAQQQPVPTPPQPQSTVDAEWDMFFADRSAGVQQQQAASGI</sequence>
<dbReference type="InterPro" id="IPR002014">
    <property type="entry name" value="VHS_dom"/>
</dbReference>
<name>A0A7S3QRX5_DUNTE</name>
<feature type="compositionally biased region" description="Low complexity" evidence="1">
    <location>
        <begin position="566"/>
        <end position="580"/>
    </location>
</feature>
<dbReference type="Gene3D" id="1.25.40.90">
    <property type="match status" value="1"/>
</dbReference>
<feature type="region of interest" description="Disordered" evidence="1">
    <location>
        <begin position="545"/>
        <end position="615"/>
    </location>
</feature>
<reference evidence="3" key="1">
    <citation type="submission" date="2021-01" db="EMBL/GenBank/DDBJ databases">
        <authorList>
            <person name="Corre E."/>
            <person name="Pelletier E."/>
            <person name="Niang G."/>
            <person name="Scheremetjew M."/>
            <person name="Finn R."/>
            <person name="Kale V."/>
            <person name="Holt S."/>
            <person name="Cochrane G."/>
            <person name="Meng A."/>
            <person name="Brown T."/>
            <person name="Cohen L."/>
        </authorList>
    </citation>
    <scope>NUCLEOTIDE SEQUENCE</scope>
    <source>
        <strain evidence="3">CCMP1320</strain>
    </source>
</reference>
<feature type="compositionally biased region" description="Pro residues" evidence="1">
    <location>
        <begin position="337"/>
        <end position="351"/>
    </location>
</feature>
<dbReference type="GO" id="GO:0035091">
    <property type="term" value="F:phosphatidylinositol binding"/>
    <property type="evidence" value="ECO:0007669"/>
    <property type="project" value="InterPro"/>
</dbReference>
<evidence type="ECO:0000256" key="1">
    <source>
        <dbReference type="SAM" id="MobiDB-lite"/>
    </source>
</evidence>
<organism evidence="3">
    <name type="scientific">Dunaliella tertiolecta</name>
    <name type="common">Green alga</name>
    <dbReference type="NCBI Taxonomy" id="3047"/>
    <lineage>
        <taxon>Eukaryota</taxon>
        <taxon>Viridiplantae</taxon>
        <taxon>Chlorophyta</taxon>
        <taxon>core chlorophytes</taxon>
        <taxon>Chlorophyceae</taxon>
        <taxon>CS clade</taxon>
        <taxon>Chlamydomonadales</taxon>
        <taxon>Dunaliellaceae</taxon>
        <taxon>Dunaliella</taxon>
    </lineage>
</organism>
<feature type="domain" description="VHS" evidence="2">
    <location>
        <begin position="34"/>
        <end position="101"/>
    </location>
</feature>
<dbReference type="GO" id="GO:0043130">
    <property type="term" value="F:ubiquitin binding"/>
    <property type="evidence" value="ECO:0007669"/>
    <property type="project" value="InterPro"/>
</dbReference>